<gene>
    <name evidence="5" type="primary">vgrG</name>
    <name evidence="5" type="ORF">FEA48_15265</name>
</gene>
<evidence type="ECO:0000256" key="1">
    <source>
        <dbReference type="ARBA" id="ARBA00005558"/>
    </source>
</evidence>
<feature type="domain" description="Gp5/Type VI secretion system Vgr protein OB-fold" evidence="2">
    <location>
        <begin position="426"/>
        <end position="475"/>
    </location>
</feature>
<organism evidence="5 6">
    <name type="scientific">Pseudomonas nitroreducens</name>
    <dbReference type="NCBI Taxonomy" id="46680"/>
    <lineage>
        <taxon>Bacteria</taxon>
        <taxon>Pseudomonadati</taxon>
        <taxon>Pseudomonadota</taxon>
        <taxon>Gammaproteobacteria</taxon>
        <taxon>Pseudomonadales</taxon>
        <taxon>Pseudomonadaceae</taxon>
        <taxon>Pseudomonas</taxon>
    </lineage>
</organism>
<dbReference type="InterPro" id="IPR037026">
    <property type="entry name" value="Vgr_OB-fold_dom_sf"/>
</dbReference>
<dbReference type="InterPro" id="IPR018769">
    <property type="entry name" value="VgrG2_DUF2345"/>
</dbReference>
<dbReference type="Gene3D" id="2.30.110.50">
    <property type="match status" value="2"/>
</dbReference>
<dbReference type="Pfam" id="PF05954">
    <property type="entry name" value="Phage_GPD"/>
    <property type="match status" value="1"/>
</dbReference>
<dbReference type="InterPro" id="IPR006533">
    <property type="entry name" value="T6SS_Vgr_RhsGE"/>
</dbReference>
<dbReference type="Pfam" id="PF04717">
    <property type="entry name" value="Phage_base_V"/>
    <property type="match status" value="1"/>
</dbReference>
<evidence type="ECO:0000313" key="6">
    <source>
        <dbReference type="Proteomes" id="UP000307510"/>
    </source>
</evidence>
<dbReference type="Pfam" id="PF10106">
    <property type="entry name" value="DUF2345"/>
    <property type="match status" value="1"/>
</dbReference>
<dbReference type="Gene3D" id="2.40.50.230">
    <property type="entry name" value="Gp5 N-terminal domain"/>
    <property type="match status" value="1"/>
</dbReference>
<dbReference type="EMBL" id="VASG01000004">
    <property type="protein sequence ID" value="TLP73598.1"/>
    <property type="molecule type" value="Genomic_DNA"/>
</dbReference>
<proteinExistence type="inferred from homology"/>
<reference evidence="5 6" key="1">
    <citation type="submission" date="2019-05" db="EMBL/GenBank/DDBJ databases">
        <authorList>
            <person name="Moore K."/>
            <person name="O'Neill P."/>
            <person name="Farbos A."/>
            <person name="Studholme D.J."/>
        </authorList>
    </citation>
    <scope>NUCLEOTIDE SEQUENCE [LARGE SCALE GENOMIC DNA]</scope>
    <source>
        <strain evidence="5 6">DSM 9128</strain>
    </source>
</reference>
<sequence>MLIDAAHRFFDHSRHTLSIRDVTAPLDVLAFTGDEALSQPFAYRIEFTSTDLDLPADSFLCKDASFSLRAPPEQLGIPGYTPPLAPSLRTLYGTISRFSLLAMSRDESRYEVVFVPRFALLSLARQYRLYQNQSVPEIVEQVLRRNEFEGQDFLFELTREYPQREQVMQYGEDDLAFIQRLTAEVGIWYRFSMDERLRIEVLEFHDDQRHYLPAPPLPLRPLSSLESSGQDAVWGLQDKHELVLQQVSNRAYYYRDAGAELDANVDLLKSPKTTYGEAYHYGEPHQKLGDAYAQDEDLESESGYFYARLAHERYLNERTRLTGFTSSPALLPGQIVKLDGADKRFAAGAVIVDLQCRAARDRSFEVQFEAIPYDEQVCFRPEVPAKPVIAGTIPARITSPEPNDLYGHIDMEGRYKCHFVFDRDTWPAGRESLWLRLARPYGGDTYGLHLPLIQGTEVRIAFENGDPDRPYIAYAMHDSRHPDHVTLQNYKRNVLRTPANNKLRLDDSRGKEHIKLSTEYSGKSQLNLGHLVDAQRQQRGEGFELRTDGWGAVRAGKGLFISADAQPGAQGKTLDMQAAVRELEQALEQVRAMARDAAHAVAMEPDQYAPEQLKAALELLREPGILASAPDGIAATSGGHLQLAAGKNLIATAGANMDISVAKRFTAAVGESIGLFARKLGMKLFANQGPVTIQAQNDNLELLARHGLDITSTEDEVHIVAKKKITLNAGGNYITLDPYRIELGTKGDFNIKAAHFSLRGPASMPATHPEYPKLQSAERLRISIPQAPNAPSAAWAGMPYSLYADGSLLQQGVLDATGQVAFDHQVITRQYRLQMANGVDIEMPIPGDYRNPEQGRLANRGFNHHKSRAGAQAQPGAAHTDLRLLYAYLLEGPDALKGDR</sequence>
<dbReference type="SUPFAM" id="SSF69279">
    <property type="entry name" value="Phage tail proteins"/>
    <property type="match status" value="2"/>
</dbReference>
<comment type="caution">
    <text evidence="5">The sequence shown here is derived from an EMBL/GenBank/DDBJ whole genome shotgun (WGS) entry which is preliminary data.</text>
</comment>
<evidence type="ECO:0000259" key="2">
    <source>
        <dbReference type="Pfam" id="PF04717"/>
    </source>
</evidence>
<evidence type="ECO:0000259" key="3">
    <source>
        <dbReference type="Pfam" id="PF10106"/>
    </source>
</evidence>
<dbReference type="InterPro" id="IPR006531">
    <property type="entry name" value="Gp5/Vgr_OB"/>
</dbReference>
<dbReference type="InterPro" id="IPR028244">
    <property type="entry name" value="T6SS_Rhs_Vgr_dom"/>
</dbReference>
<protein>
    <submittedName>
        <fullName evidence="5">Type VI secretion system tip protein VgrG</fullName>
    </submittedName>
</protein>
<evidence type="ECO:0000313" key="5">
    <source>
        <dbReference type="EMBL" id="TLP73598.1"/>
    </source>
</evidence>
<dbReference type="Pfam" id="PF13296">
    <property type="entry name" value="T6SS_Vgr"/>
    <property type="match status" value="1"/>
</dbReference>
<dbReference type="Gene3D" id="3.55.50.10">
    <property type="entry name" value="Baseplate protein-like domains"/>
    <property type="match status" value="1"/>
</dbReference>
<dbReference type="AlphaFoldDB" id="A0A5R9A4P8"/>
<dbReference type="NCBIfam" id="TIGR03361">
    <property type="entry name" value="VI_Rhs_Vgr"/>
    <property type="match status" value="1"/>
</dbReference>
<evidence type="ECO:0000259" key="4">
    <source>
        <dbReference type="Pfam" id="PF13296"/>
    </source>
</evidence>
<dbReference type="Proteomes" id="UP000307510">
    <property type="component" value="Unassembled WGS sequence"/>
</dbReference>
<comment type="similarity">
    <text evidence="1">Belongs to the VgrG protein family.</text>
</comment>
<feature type="domain" description="Putative type VI secretion system Rhs element associated Vgr" evidence="4">
    <location>
        <begin position="496"/>
        <end position="597"/>
    </location>
</feature>
<feature type="domain" description="DUF2345" evidence="3">
    <location>
        <begin position="616"/>
        <end position="762"/>
    </location>
</feature>
<reference evidence="6" key="2">
    <citation type="submission" date="2019-06" db="EMBL/GenBank/DDBJ databases">
        <title>AzeR, a transcriptional regulator that responds to azelaic acid in Pseudomonas nitroreducens.</title>
        <authorList>
            <person name="Bez C."/>
            <person name="Javvadi S.G."/>
            <person name="Bertani I."/>
            <person name="Devescovi G."/>
            <person name="Studholme D.J."/>
            <person name="Geller A."/>
            <person name="Levy A."/>
            <person name="Venturi V."/>
        </authorList>
    </citation>
    <scope>NUCLEOTIDE SEQUENCE [LARGE SCALE GENOMIC DNA]</scope>
    <source>
        <strain evidence="6">DSM 9128</strain>
    </source>
</reference>
<dbReference type="InterPro" id="IPR017847">
    <property type="entry name" value="T6SS_RhsGE_Vgr_subset"/>
</dbReference>
<dbReference type="Gene3D" id="4.10.180.10">
    <property type="match status" value="1"/>
</dbReference>
<dbReference type="RefSeq" id="WP_138214570.1">
    <property type="nucleotide sequence ID" value="NZ_VASG01000004.1"/>
</dbReference>
<dbReference type="SUPFAM" id="SSF69255">
    <property type="entry name" value="gp5 N-terminal domain-like"/>
    <property type="match status" value="1"/>
</dbReference>
<name>A0A5R9A4P8_PSENT</name>
<accession>A0A5R9A4P8</accession>
<dbReference type="NCBIfam" id="TIGR01646">
    <property type="entry name" value="vgr_GE"/>
    <property type="match status" value="1"/>
</dbReference>